<dbReference type="EMBL" id="SCWF01000004">
    <property type="protein sequence ID" value="TDM14308.1"/>
    <property type="molecule type" value="Genomic_DNA"/>
</dbReference>
<dbReference type="AlphaFoldDB" id="A0A4V3BFK2"/>
<comment type="caution">
    <text evidence="2">The sequence shown here is derived from an EMBL/GenBank/DDBJ whole genome shotgun (WGS) entry which is preliminary data.</text>
</comment>
<evidence type="ECO:0000256" key="1">
    <source>
        <dbReference type="SAM" id="Phobius"/>
    </source>
</evidence>
<proteinExistence type="predicted"/>
<keyword evidence="3" id="KW-1185">Reference proteome</keyword>
<evidence type="ECO:0000313" key="3">
    <source>
        <dbReference type="Proteomes" id="UP000294843"/>
    </source>
</evidence>
<feature type="transmembrane region" description="Helical" evidence="1">
    <location>
        <begin position="35"/>
        <end position="59"/>
    </location>
</feature>
<sequence>MNRSQKIAALLPIWLMMIVSYNIMLHVIFDGGSLLRLTLTVLGFIFIASLALLGAWTVYQDNIQHHDDSLN</sequence>
<dbReference type="Proteomes" id="UP000294843">
    <property type="component" value="Unassembled WGS sequence"/>
</dbReference>
<reference evidence="2 3" key="1">
    <citation type="submission" date="2019-01" db="EMBL/GenBank/DDBJ databases">
        <title>Draft genome sequences of the type strains of six Macrococcus species.</title>
        <authorList>
            <person name="Mazhar S."/>
            <person name="Altermann E."/>
            <person name="Hill C."/>
            <person name="Mcauliffe O."/>
        </authorList>
    </citation>
    <scope>NUCLEOTIDE SEQUENCE [LARGE SCALE GENOMIC DNA]</scope>
    <source>
        <strain evidence="2 3">ATCC 51825</strain>
    </source>
</reference>
<keyword evidence="1" id="KW-1133">Transmembrane helix</keyword>
<gene>
    <name evidence="2" type="ORF">ERX55_05035</name>
</gene>
<keyword evidence="1" id="KW-0472">Membrane</keyword>
<name>A0A4V3BFK2_9STAP</name>
<protein>
    <submittedName>
        <fullName evidence="2">Uncharacterized protein</fullName>
    </submittedName>
</protein>
<evidence type="ECO:0000313" key="2">
    <source>
        <dbReference type="EMBL" id="TDM14308.1"/>
    </source>
</evidence>
<organism evidence="2 3">
    <name type="scientific">Macrococcus bovicus</name>
    <dbReference type="NCBI Taxonomy" id="69968"/>
    <lineage>
        <taxon>Bacteria</taxon>
        <taxon>Bacillati</taxon>
        <taxon>Bacillota</taxon>
        <taxon>Bacilli</taxon>
        <taxon>Bacillales</taxon>
        <taxon>Staphylococcaceae</taxon>
        <taxon>Macrococcus</taxon>
    </lineage>
</organism>
<feature type="transmembrane region" description="Helical" evidence="1">
    <location>
        <begin position="7"/>
        <end position="29"/>
    </location>
</feature>
<keyword evidence="1" id="KW-0812">Transmembrane</keyword>
<dbReference type="RefSeq" id="WP_133451495.1">
    <property type="nucleotide sequence ID" value="NZ_SCWF01000004.1"/>
</dbReference>
<accession>A0A4V3BFK2</accession>